<dbReference type="PRINTS" id="PR00290">
    <property type="entry name" value="KAZALINHBTR"/>
</dbReference>
<dbReference type="KEGG" id="amj:109283948"/>
<dbReference type="InterPro" id="IPR039932">
    <property type="entry name" value="Spink4-like"/>
</dbReference>
<keyword evidence="3 7" id="KW-0646">Protease inhibitor</keyword>
<dbReference type="InterPro" id="IPR002350">
    <property type="entry name" value="Kazal_dom"/>
</dbReference>
<proteinExistence type="predicted"/>
<dbReference type="Pfam" id="PF00050">
    <property type="entry name" value="Kazal_1"/>
    <property type="match status" value="1"/>
</dbReference>
<reference evidence="7 8" key="1">
    <citation type="journal article" date="2012" name="Genome Biol.">
        <title>Sequencing three crocodilian genomes to illuminate the evolution of archosaurs and amniotes.</title>
        <authorList>
            <person name="St John J.A."/>
            <person name="Braun E.L."/>
            <person name="Isberg S.R."/>
            <person name="Miles L.G."/>
            <person name="Chong A.Y."/>
            <person name="Gongora J."/>
            <person name="Dalzell P."/>
            <person name="Moran C."/>
            <person name="Bed'hom B."/>
            <person name="Abzhanov A."/>
            <person name="Burgess S.C."/>
            <person name="Cooksey A.M."/>
            <person name="Castoe T.A."/>
            <person name="Crawford N.G."/>
            <person name="Densmore L.D."/>
            <person name="Drew J.C."/>
            <person name="Edwards S.V."/>
            <person name="Faircloth B.C."/>
            <person name="Fujita M.K."/>
            <person name="Greenwold M.J."/>
            <person name="Hoffmann F.G."/>
            <person name="Howard J.M."/>
            <person name="Iguchi T."/>
            <person name="Janes D.E."/>
            <person name="Khan S.Y."/>
            <person name="Kohno S."/>
            <person name="de Koning A.J."/>
            <person name="Lance S.L."/>
            <person name="McCarthy F.M."/>
            <person name="McCormack J.E."/>
            <person name="Merchant M.E."/>
            <person name="Peterson D.G."/>
            <person name="Pollock D.D."/>
            <person name="Pourmand N."/>
            <person name="Raney B.J."/>
            <person name="Roessler K.A."/>
            <person name="Sanford J.R."/>
            <person name="Sawyer R.H."/>
            <person name="Schmidt C.J."/>
            <person name="Triplett E.W."/>
            <person name="Tuberville T.D."/>
            <person name="Venegas-Anaya M."/>
            <person name="Howard J.T."/>
            <person name="Jarvis E.D."/>
            <person name="Guillette L.J.Jr."/>
            <person name="Glenn T.C."/>
            <person name="Green R.E."/>
            <person name="Ray D.A."/>
        </authorList>
    </citation>
    <scope>NUCLEOTIDE SEQUENCE [LARGE SCALE GENOMIC DNA]</scope>
    <source>
        <strain evidence="7">KSC_2009_1</strain>
    </source>
</reference>
<evidence type="ECO:0000256" key="3">
    <source>
        <dbReference type="ARBA" id="ARBA00022690"/>
    </source>
</evidence>
<organism evidence="7 8">
    <name type="scientific">Alligator mississippiensis</name>
    <name type="common">American alligator</name>
    <dbReference type="NCBI Taxonomy" id="8496"/>
    <lineage>
        <taxon>Eukaryota</taxon>
        <taxon>Metazoa</taxon>
        <taxon>Chordata</taxon>
        <taxon>Craniata</taxon>
        <taxon>Vertebrata</taxon>
        <taxon>Euteleostomi</taxon>
        <taxon>Archelosauria</taxon>
        <taxon>Archosauria</taxon>
        <taxon>Crocodylia</taxon>
        <taxon>Alligatoridae</taxon>
        <taxon>Alligatorinae</taxon>
        <taxon>Alligator</taxon>
    </lineage>
</organism>
<dbReference type="GO" id="GO:0005576">
    <property type="term" value="C:extracellular region"/>
    <property type="evidence" value="ECO:0007669"/>
    <property type="project" value="UniProtKB-SubCell"/>
</dbReference>
<evidence type="ECO:0000259" key="6">
    <source>
        <dbReference type="PROSITE" id="PS51465"/>
    </source>
</evidence>
<evidence type="ECO:0000256" key="4">
    <source>
        <dbReference type="ARBA" id="ARBA00022900"/>
    </source>
</evidence>
<dbReference type="PANTHER" id="PTHR21179">
    <property type="entry name" value="SERINE-TYPE ENDOPEPTIDASE INHIBITOR"/>
    <property type="match status" value="1"/>
</dbReference>
<dbReference type="EMBL" id="AKHW03003207">
    <property type="protein sequence ID" value="KYO35020.1"/>
    <property type="molecule type" value="Genomic_DNA"/>
</dbReference>
<evidence type="ECO:0000256" key="5">
    <source>
        <dbReference type="ARBA" id="ARBA00023157"/>
    </source>
</evidence>
<dbReference type="InterPro" id="IPR001239">
    <property type="entry name" value="Prot_inh_Kazal-m"/>
</dbReference>
<evidence type="ECO:0000313" key="8">
    <source>
        <dbReference type="Proteomes" id="UP000050525"/>
    </source>
</evidence>
<accession>A0A151NE63</accession>
<evidence type="ECO:0000313" key="7">
    <source>
        <dbReference type="EMBL" id="KYO35020.1"/>
    </source>
</evidence>
<keyword evidence="4 7" id="KW-0722">Serine protease inhibitor</keyword>
<evidence type="ECO:0000256" key="1">
    <source>
        <dbReference type="ARBA" id="ARBA00004613"/>
    </source>
</evidence>
<gene>
    <name evidence="7" type="primary">SPINK4</name>
    <name evidence="7" type="ORF">Y1Q_0000933</name>
</gene>
<comment type="subcellular location">
    <subcellularLocation>
        <location evidence="1">Secreted</location>
    </subcellularLocation>
</comment>
<dbReference type="STRING" id="8496.A0A151NE63"/>
<keyword evidence="8" id="KW-1185">Reference proteome</keyword>
<dbReference type="SUPFAM" id="SSF100895">
    <property type="entry name" value="Kazal-type serine protease inhibitors"/>
    <property type="match status" value="1"/>
</dbReference>
<evidence type="ECO:0000256" key="2">
    <source>
        <dbReference type="ARBA" id="ARBA00022525"/>
    </source>
</evidence>
<dbReference type="SMART" id="SM00280">
    <property type="entry name" value="KAZAL"/>
    <property type="match status" value="1"/>
</dbReference>
<dbReference type="GO" id="GO:0004867">
    <property type="term" value="F:serine-type endopeptidase inhibitor activity"/>
    <property type="evidence" value="ECO:0007669"/>
    <property type="project" value="UniProtKB-KW"/>
</dbReference>
<dbReference type="OrthoDB" id="126772at2759"/>
<dbReference type="Proteomes" id="UP000050525">
    <property type="component" value="Unassembled WGS sequence"/>
</dbReference>
<protein>
    <submittedName>
        <fullName evidence="7">Serine protease inhibitor Kazal-type 4</fullName>
    </submittedName>
</protein>
<dbReference type="PANTHER" id="PTHR21179:SF0">
    <property type="entry name" value="SERINE PROTEASE INHIBITOR KAZAL-TYPE 4"/>
    <property type="match status" value="1"/>
</dbReference>
<dbReference type="CDD" id="cd01327">
    <property type="entry name" value="KAZAL_PSTI"/>
    <property type="match status" value="1"/>
</dbReference>
<dbReference type="PROSITE" id="PS51465">
    <property type="entry name" value="KAZAL_2"/>
    <property type="match status" value="1"/>
</dbReference>
<sequence>METSWCYDGFWDLRAECGGSHGAETIEEDFLRTPVCEHTIDFPACPLVYRPLCGTDGNTYDNECLLCITRTKNKQNIQILKDGPC</sequence>
<keyword evidence="2" id="KW-0964">Secreted</keyword>
<dbReference type="AlphaFoldDB" id="A0A151NE63"/>
<dbReference type="PROSITE" id="PS00282">
    <property type="entry name" value="KAZAL_1"/>
    <property type="match status" value="1"/>
</dbReference>
<keyword evidence="5" id="KW-1015">Disulfide bond</keyword>
<comment type="caution">
    <text evidence="7">The sequence shown here is derived from an EMBL/GenBank/DDBJ whole genome shotgun (WGS) entry which is preliminary data.</text>
</comment>
<dbReference type="InterPro" id="IPR036058">
    <property type="entry name" value="Kazal_dom_sf"/>
</dbReference>
<dbReference type="Gene3D" id="3.30.60.30">
    <property type="match status" value="1"/>
</dbReference>
<name>A0A151NE63_ALLMI</name>
<feature type="domain" description="Kazal-like" evidence="6">
    <location>
        <begin position="30"/>
        <end position="85"/>
    </location>
</feature>